<dbReference type="Pfam" id="PF00654">
    <property type="entry name" value="Voltage_CLC"/>
    <property type="match status" value="1"/>
</dbReference>
<comment type="subcellular location">
    <subcellularLocation>
        <location evidence="1">Membrane</location>
        <topology evidence="1">Multi-pass membrane protein</topology>
    </subcellularLocation>
</comment>
<feature type="transmembrane region" description="Helical" evidence="8">
    <location>
        <begin position="197"/>
        <end position="220"/>
    </location>
</feature>
<dbReference type="Proteomes" id="UP000823821">
    <property type="component" value="Unassembled WGS sequence"/>
</dbReference>
<keyword evidence="4 8" id="KW-1133">Transmembrane helix</keyword>
<dbReference type="PANTHER" id="PTHR45711:SF6">
    <property type="entry name" value="CHLORIDE CHANNEL PROTEIN"/>
    <property type="match status" value="1"/>
</dbReference>
<feature type="transmembrane region" description="Helical" evidence="8">
    <location>
        <begin position="240"/>
        <end position="264"/>
    </location>
</feature>
<evidence type="ECO:0000256" key="1">
    <source>
        <dbReference type="ARBA" id="ARBA00004141"/>
    </source>
</evidence>
<comment type="caution">
    <text evidence="9">The sequence shown here is derived from an EMBL/GenBank/DDBJ whole genome shotgun (WGS) entry which is preliminary data.</text>
</comment>
<name>A0A9D2HKE2_9BACT</name>
<evidence type="ECO:0000256" key="2">
    <source>
        <dbReference type="ARBA" id="ARBA00022448"/>
    </source>
</evidence>
<feature type="transmembrane region" description="Helical" evidence="8">
    <location>
        <begin position="375"/>
        <end position="400"/>
    </location>
</feature>
<dbReference type="AlphaFoldDB" id="A0A9D2HKE2"/>
<dbReference type="GO" id="GO:0005886">
    <property type="term" value="C:plasma membrane"/>
    <property type="evidence" value="ECO:0007669"/>
    <property type="project" value="TreeGrafter"/>
</dbReference>
<accession>A0A9D2HKE2</accession>
<dbReference type="PRINTS" id="PR00762">
    <property type="entry name" value="CLCHANNEL"/>
</dbReference>
<evidence type="ECO:0000313" key="10">
    <source>
        <dbReference type="Proteomes" id="UP000823821"/>
    </source>
</evidence>
<proteinExistence type="predicted"/>
<evidence type="ECO:0000256" key="4">
    <source>
        <dbReference type="ARBA" id="ARBA00022989"/>
    </source>
</evidence>
<organism evidence="9 10">
    <name type="scientific">Candidatus Desulfovibrio intestinavium</name>
    <dbReference type="NCBI Taxonomy" id="2838534"/>
    <lineage>
        <taxon>Bacteria</taxon>
        <taxon>Pseudomonadati</taxon>
        <taxon>Thermodesulfobacteriota</taxon>
        <taxon>Desulfovibrionia</taxon>
        <taxon>Desulfovibrionales</taxon>
        <taxon>Desulfovibrionaceae</taxon>
        <taxon>Desulfovibrio</taxon>
    </lineage>
</organism>
<keyword evidence="2" id="KW-0813">Transport</keyword>
<keyword evidence="7" id="KW-0868">Chloride</keyword>
<dbReference type="GO" id="GO:0005247">
    <property type="term" value="F:voltage-gated chloride channel activity"/>
    <property type="evidence" value="ECO:0007669"/>
    <property type="project" value="TreeGrafter"/>
</dbReference>
<keyword evidence="3 8" id="KW-0812">Transmembrane</keyword>
<evidence type="ECO:0000256" key="3">
    <source>
        <dbReference type="ARBA" id="ARBA00022692"/>
    </source>
</evidence>
<keyword evidence="6 8" id="KW-0472">Membrane</keyword>
<reference evidence="9" key="2">
    <citation type="submission" date="2021-04" db="EMBL/GenBank/DDBJ databases">
        <authorList>
            <person name="Gilroy R."/>
        </authorList>
    </citation>
    <scope>NUCLEOTIDE SEQUENCE</scope>
    <source>
        <strain evidence="9">5032</strain>
    </source>
</reference>
<feature type="transmembrane region" description="Helical" evidence="8">
    <location>
        <begin position="407"/>
        <end position="424"/>
    </location>
</feature>
<evidence type="ECO:0000313" key="9">
    <source>
        <dbReference type="EMBL" id="HJA78576.1"/>
    </source>
</evidence>
<feature type="transmembrane region" description="Helical" evidence="8">
    <location>
        <begin position="343"/>
        <end position="363"/>
    </location>
</feature>
<feature type="transmembrane region" description="Helical" evidence="8">
    <location>
        <begin position="316"/>
        <end position="336"/>
    </location>
</feature>
<dbReference type="InterPro" id="IPR014743">
    <property type="entry name" value="Cl-channel_core"/>
</dbReference>
<evidence type="ECO:0000256" key="8">
    <source>
        <dbReference type="SAM" id="Phobius"/>
    </source>
</evidence>
<dbReference type="SUPFAM" id="SSF81340">
    <property type="entry name" value="Clc chloride channel"/>
    <property type="match status" value="1"/>
</dbReference>
<evidence type="ECO:0000256" key="5">
    <source>
        <dbReference type="ARBA" id="ARBA00023065"/>
    </source>
</evidence>
<keyword evidence="5" id="KW-0406">Ion transport</keyword>
<dbReference type="InterPro" id="IPR001807">
    <property type="entry name" value="ClC"/>
</dbReference>
<reference evidence="9" key="1">
    <citation type="journal article" date="2021" name="PeerJ">
        <title>Extensive microbial diversity within the chicken gut microbiome revealed by metagenomics and culture.</title>
        <authorList>
            <person name="Gilroy R."/>
            <person name="Ravi A."/>
            <person name="Getino M."/>
            <person name="Pursley I."/>
            <person name="Horton D.L."/>
            <person name="Alikhan N.F."/>
            <person name="Baker D."/>
            <person name="Gharbi K."/>
            <person name="Hall N."/>
            <person name="Watson M."/>
            <person name="Adriaenssens E.M."/>
            <person name="Foster-Nyarko E."/>
            <person name="Jarju S."/>
            <person name="Secka A."/>
            <person name="Antonio M."/>
            <person name="Oren A."/>
            <person name="Chaudhuri R.R."/>
            <person name="La Ragione R."/>
            <person name="Hildebrand F."/>
            <person name="Pallen M.J."/>
        </authorList>
    </citation>
    <scope>NUCLEOTIDE SEQUENCE</scope>
    <source>
        <strain evidence="9">5032</strain>
    </source>
</reference>
<feature type="transmembrane region" description="Helical" evidence="8">
    <location>
        <begin position="67"/>
        <end position="87"/>
    </location>
</feature>
<evidence type="ECO:0000256" key="6">
    <source>
        <dbReference type="ARBA" id="ARBA00023136"/>
    </source>
</evidence>
<dbReference type="PANTHER" id="PTHR45711">
    <property type="entry name" value="CHLORIDE CHANNEL PROTEIN"/>
    <property type="match status" value="1"/>
</dbReference>
<feature type="transmembrane region" description="Helical" evidence="8">
    <location>
        <begin position="21"/>
        <end position="47"/>
    </location>
</feature>
<protein>
    <submittedName>
        <fullName evidence="9">Chloride channel protein</fullName>
    </submittedName>
</protein>
<dbReference type="EMBL" id="DWZD01000019">
    <property type="protein sequence ID" value="HJA78576.1"/>
    <property type="molecule type" value="Genomic_DNA"/>
</dbReference>
<feature type="transmembrane region" description="Helical" evidence="8">
    <location>
        <begin position="276"/>
        <end position="296"/>
    </location>
</feature>
<sequence>MNYRTLLPASLRESHELSRLGAWRLCLQALLTGFISGGIIGSFRWLYDHIRLSSGYWLQLYAADTPLAWLYIVAGLALLAMSAHLLLRHEPLISGSGIPQVELMAAGLLPPMRWQRVLWCKFTGTLAALSAGLSVGREGPCIQMGACVGAGVGQLWHAPEAQRARFLVGGSVAGLTAAFGAPVAGMFFAFEEMRSPLGWPLLCFAALSAAGAWLALALFFDFGPVFPFAVWRDLAWRDYWLPPCMGLLCGLVGLIYNAVIIRLTLWQDSLSFLPPWLRSAFPFALSGLLLAVWPELVGGVGIDTLDLASPVLLGKGLALLLPLLLGKILFSGLSFASGVAGGLLMPMLLAGSLLGACVASPLLDAGWIRADQIPVLLVLGMGGLFAATVRAPLTGAALVVEMAACPLSAPAVLLTALPAAWLAGRLDGAPVYESLKARILHRRAAAQTAAASP</sequence>
<feature type="transmembrane region" description="Helical" evidence="8">
    <location>
        <begin position="166"/>
        <end position="190"/>
    </location>
</feature>
<dbReference type="Gene3D" id="1.10.3080.10">
    <property type="entry name" value="Clc chloride channel"/>
    <property type="match status" value="1"/>
</dbReference>
<evidence type="ECO:0000256" key="7">
    <source>
        <dbReference type="ARBA" id="ARBA00023214"/>
    </source>
</evidence>
<gene>
    <name evidence="9" type="ORF">H9784_03245</name>
</gene>